<gene>
    <name evidence="1" type="ORF">COC19_08390</name>
</gene>
<protein>
    <recommendedName>
        <fullName evidence="3">DUF3501 domain-containing protein</fullName>
    </recommendedName>
</protein>
<dbReference type="InterPro" id="IPR021890">
    <property type="entry name" value="DUF3501"/>
</dbReference>
<evidence type="ECO:0008006" key="3">
    <source>
        <dbReference type="Google" id="ProtNLM"/>
    </source>
</evidence>
<comment type="caution">
    <text evidence="1">The sequence shown here is derived from an EMBL/GenBank/DDBJ whole genome shotgun (WGS) entry which is preliminary data.</text>
</comment>
<reference evidence="2" key="1">
    <citation type="submission" date="2017-08" db="EMBL/GenBank/DDBJ databases">
        <title>A dynamic microbial community with high functional redundancy inhabits the cold, oxic subseafloor aquifer.</title>
        <authorList>
            <person name="Tully B.J."/>
            <person name="Wheat C.G."/>
            <person name="Glazer B.T."/>
            <person name="Huber J.A."/>
        </authorList>
    </citation>
    <scope>NUCLEOTIDE SEQUENCE [LARGE SCALE GENOMIC DNA]</scope>
</reference>
<name>A0A2A4MF37_9GAMM</name>
<evidence type="ECO:0000313" key="2">
    <source>
        <dbReference type="Proteomes" id="UP000218172"/>
    </source>
</evidence>
<dbReference type="AlphaFoldDB" id="A0A2A4MF37"/>
<organism evidence="1 2">
    <name type="scientific">SAR86 cluster bacterium</name>
    <dbReference type="NCBI Taxonomy" id="2030880"/>
    <lineage>
        <taxon>Bacteria</taxon>
        <taxon>Pseudomonadati</taxon>
        <taxon>Pseudomonadota</taxon>
        <taxon>Gammaproteobacteria</taxon>
        <taxon>SAR86 cluster</taxon>
    </lineage>
</organism>
<evidence type="ECO:0000313" key="1">
    <source>
        <dbReference type="EMBL" id="PCH58542.1"/>
    </source>
</evidence>
<dbReference type="Proteomes" id="UP000218172">
    <property type="component" value="Unassembled WGS sequence"/>
</dbReference>
<accession>A0A2A4MF37</accession>
<dbReference type="Pfam" id="PF12007">
    <property type="entry name" value="DUF3501"/>
    <property type="match status" value="1"/>
</dbReference>
<dbReference type="EMBL" id="NVQR01000159">
    <property type="protein sequence ID" value="PCH58542.1"/>
    <property type="molecule type" value="Genomic_DNA"/>
</dbReference>
<sequence>MKKLTTSDLLSPEAYADQRPALRLAMMEHKQLRRVALGPNATLHFEDFMTMRYQVQELMRVEKISGEEELAQEFAVYNPLIPDGKNLKATFMLEYPDEEQRRIQLGKLIDVENRVFFEIEGFDQVPPICNEDLARSTAEKTSAVHFMRFEFSKEMIAAIRAGASWSIGCDHPAYTYNTGVLSAPVSKTLLNDFD</sequence>
<proteinExistence type="predicted"/>